<proteinExistence type="predicted"/>
<dbReference type="Proteomes" id="UP000015106">
    <property type="component" value="Chromosome 7"/>
</dbReference>
<dbReference type="Gramene" id="TuG1812G0700001655.01.T01">
    <property type="protein sequence ID" value="TuG1812G0700001655.01.T01.cds375270"/>
    <property type="gene ID" value="TuG1812G0700001655.01"/>
</dbReference>
<organism evidence="2 3">
    <name type="scientific">Triticum urartu</name>
    <name type="common">Red wild einkorn</name>
    <name type="synonym">Crithodium urartu</name>
    <dbReference type="NCBI Taxonomy" id="4572"/>
    <lineage>
        <taxon>Eukaryota</taxon>
        <taxon>Viridiplantae</taxon>
        <taxon>Streptophyta</taxon>
        <taxon>Embryophyta</taxon>
        <taxon>Tracheophyta</taxon>
        <taxon>Spermatophyta</taxon>
        <taxon>Magnoliopsida</taxon>
        <taxon>Liliopsida</taxon>
        <taxon>Poales</taxon>
        <taxon>Poaceae</taxon>
        <taxon>BOP clade</taxon>
        <taxon>Pooideae</taxon>
        <taxon>Triticodae</taxon>
        <taxon>Triticeae</taxon>
        <taxon>Triticinae</taxon>
        <taxon>Triticum</taxon>
    </lineage>
</organism>
<reference evidence="2" key="3">
    <citation type="submission" date="2022-06" db="UniProtKB">
        <authorList>
            <consortium name="EnsemblPlants"/>
        </authorList>
    </citation>
    <scope>IDENTIFICATION</scope>
</reference>
<feature type="compositionally biased region" description="Basic residues" evidence="1">
    <location>
        <begin position="67"/>
        <end position="86"/>
    </location>
</feature>
<feature type="region of interest" description="Disordered" evidence="1">
    <location>
        <begin position="67"/>
        <end position="111"/>
    </location>
</feature>
<protein>
    <submittedName>
        <fullName evidence="2">Uncharacterized protein</fullName>
    </submittedName>
</protein>
<evidence type="ECO:0000313" key="3">
    <source>
        <dbReference type="Proteomes" id="UP000015106"/>
    </source>
</evidence>
<reference evidence="3" key="1">
    <citation type="journal article" date="2013" name="Nature">
        <title>Draft genome of the wheat A-genome progenitor Triticum urartu.</title>
        <authorList>
            <person name="Ling H.Q."/>
            <person name="Zhao S."/>
            <person name="Liu D."/>
            <person name="Wang J."/>
            <person name="Sun H."/>
            <person name="Zhang C."/>
            <person name="Fan H."/>
            <person name="Li D."/>
            <person name="Dong L."/>
            <person name="Tao Y."/>
            <person name="Gao C."/>
            <person name="Wu H."/>
            <person name="Li Y."/>
            <person name="Cui Y."/>
            <person name="Guo X."/>
            <person name="Zheng S."/>
            <person name="Wang B."/>
            <person name="Yu K."/>
            <person name="Liang Q."/>
            <person name="Yang W."/>
            <person name="Lou X."/>
            <person name="Chen J."/>
            <person name="Feng M."/>
            <person name="Jian J."/>
            <person name="Zhang X."/>
            <person name="Luo G."/>
            <person name="Jiang Y."/>
            <person name="Liu J."/>
            <person name="Wang Z."/>
            <person name="Sha Y."/>
            <person name="Zhang B."/>
            <person name="Wu H."/>
            <person name="Tang D."/>
            <person name="Shen Q."/>
            <person name="Xue P."/>
            <person name="Zou S."/>
            <person name="Wang X."/>
            <person name="Liu X."/>
            <person name="Wang F."/>
            <person name="Yang Y."/>
            <person name="An X."/>
            <person name="Dong Z."/>
            <person name="Zhang K."/>
            <person name="Zhang X."/>
            <person name="Luo M.C."/>
            <person name="Dvorak J."/>
            <person name="Tong Y."/>
            <person name="Wang J."/>
            <person name="Yang H."/>
            <person name="Li Z."/>
            <person name="Wang D."/>
            <person name="Zhang A."/>
            <person name="Wang J."/>
        </authorList>
    </citation>
    <scope>NUCLEOTIDE SEQUENCE</scope>
    <source>
        <strain evidence="3">cv. G1812</strain>
    </source>
</reference>
<reference evidence="2" key="2">
    <citation type="submission" date="2018-03" db="EMBL/GenBank/DDBJ databases">
        <title>The Triticum urartu genome reveals the dynamic nature of wheat genome evolution.</title>
        <authorList>
            <person name="Ling H."/>
            <person name="Ma B."/>
            <person name="Shi X."/>
            <person name="Liu H."/>
            <person name="Dong L."/>
            <person name="Sun H."/>
            <person name="Cao Y."/>
            <person name="Gao Q."/>
            <person name="Zheng S."/>
            <person name="Li Y."/>
            <person name="Yu Y."/>
            <person name="Du H."/>
            <person name="Qi M."/>
            <person name="Li Y."/>
            <person name="Yu H."/>
            <person name="Cui Y."/>
            <person name="Wang N."/>
            <person name="Chen C."/>
            <person name="Wu H."/>
            <person name="Zhao Y."/>
            <person name="Zhang J."/>
            <person name="Li Y."/>
            <person name="Zhou W."/>
            <person name="Zhang B."/>
            <person name="Hu W."/>
            <person name="Eijk M."/>
            <person name="Tang J."/>
            <person name="Witsenboer H."/>
            <person name="Zhao S."/>
            <person name="Li Z."/>
            <person name="Zhang A."/>
            <person name="Wang D."/>
            <person name="Liang C."/>
        </authorList>
    </citation>
    <scope>NUCLEOTIDE SEQUENCE [LARGE SCALE GENOMIC DNA]</scope>
    <source>
        <strain evidence="2">cv. G1812</strain>
    </source>
</reference>
<dbReference type="EnsemblPlants" id="TuG1812G0700001655.01.T01">
    <property type="protein sequence ID" value="TuG1812G0700001655.01.T01.cds375270"/>
    <property type="gene ID" value="TuG1812G0700001655.01"/>
</dbReference>
<sequence>GGERNSRRARPRPRNRQGAASRARRRSRVPAWRPRLLDGEAAGELGYGRPRATRWRLATCACPRRRRWSRGGRRGKRRDRRIRIHGRAAEGGRRAAPQEGSRQEATGSTGRGAVEAAVNITFSTAVMGDEATAANVVATEALLYSHL</sequence>
<name>A0A8R7R1Y9_TRIUA</name>
<evidence type="ECO:0000313" key="2">
    <source>
        <dbReference type="EnsemblPlants" id="TuG1812G0700001655.01.T01.cds375270"/>
    </source>
</evidence>
<feature type="region of interest" description="Disordered" evidence="1">
    <location>
        <begin position="1"/>
        <end position="30"/>
    </location>
</feature>
<accession>A0A8R7R1Y9</accession>
<evidence type="ECO:0000256" key="1">
    <source>
        <dbReference type="SAM" id="MobiDB-lite"/>
    </source>
</evidence>
<keyword evidence="3" id="KW-1185">Reference proteome</keyword>
<dbReference type="AlphaFoldDB" id="A0A8R7R1Y9"/>